<evidence type="ECO:0000259" key="2">
    <source>
        <dbReference type="PROSITE" id="PS50805"/>
    </source>
</evidence>
<feature type="region of interest" description="Disordered" evidence="1">
    <location>
        <begin position="126"/>
        <end position="230"/>
    </location>
</feature>
<proteinExistence type="predicted"/>
<evidence type="ECO:0000313" key="4">
    <source>
        <dbReference type="RefSeq" id="XP_029334796.1"/>
    </source>
</evidence>
<reference evidence="4" key="1">
    <citation type="submission" date="2025-08" db="UniProtKB">
        <authorList>
            <consortium name="RefSeq"/>
        </authorList>
    </citation>
    <scope>IDENTIFICATION</scope>
</reference>
<dbReference type="SUPFAM" id="SSF109640">
    <property type="entry name" value="KRAB domain (Kruppel-associated box)"/>
    <property type="match status" value="1"/>
</dbReference>
<dbReference type="GO" id="GO:0006355">
    <property type="term" value="P:regulation of DNA-templated transcription"/>
    <property type="evidence" value="ECO:0007669"/>
    <property type="project" value="InterPro"/>
</dbReference>
<feature type="compositionally biased region" description="Basic and acidic residues" evidence="1">
    <location>
        <begin position="133"/>
        <end position="143"/>
    </location>
</feature>
<dbReference type="RefSeq" id="XP_029334796.1">
    <property type="nucleotide sequence ID" value="XM_029478936.1"/>
</dbReference>
<dbReference type="InterPro" id="IPR036051">
    <property type="entry name" value="KRAB_dom_sf"/>
</dbReference>
<dbReference type="Proteomes" id="UP000515126">
    <property type="component" value="Chromosome 6"/>
</dbReference>
<evidence type="ECO:0000256" key="1">
    <source>
        <dbReference type="SAM" id="MobiDB-lite"/>
    </source>
</evidence>
<dbReference type="GeneID" id="110295595"/>
<dbReference type="PANTHER" id="PTHR23232">
    <property type="entry name" value="KRAB DOMAIN C2H2 ZINC FINGER"/>
    <property type="match status" value="1"/>
</dbReference>
<dbReference type="KEGG" id="mcal:110295595"/>
<dbReference type="Pfam" id="PF01352">
    <property type="entry name" value="KRAB"/>
    <property type="match status" value="1"/>
</dbReference>
<evidence type="ECO:0000313" key="3">
    <source>
        <dbReference type="Proteomes" id="UP000515126"/>
    </source>
</evidence>
<dbReference type="PANTHER" id="PTHR23232:SF120">
    <property type="entry name" value="ZINC FINGER PROTEIN 783"/>
    <property type="match status" value="1"/>
</dbReference>
<protein>
    <submittedName>
        <fullName evidence="4">Protein ZNF783</fullName>
    </submittedName>
</protein>
<dbReference type="Gene3D" id="6.10.140.140">
    <property type="match status" value="1"/>
</dbReference>
<dbReference type="InterPro" id="IPR001909">
    <property type="entry name" value="KRAB"/>
</dbReference>
<sequence length="230" mass="25886">MKNLMGNWNFWVQRLPPGNKGEVPKVPLTFDDVAVYFSELEWAKLEDWQKRLYKHVMGAAMRYSFPWVRLQRNTWAFILQWLPAVFAFALGSQTQIFLHALPILYEDYAISNPVILTQIERGEEPCPAGPWGQEKRGEEETVCQRKPNTSISLSPEQAPSPASPAQEELNQRQTPERQQEEADMILPEPGTGIPASTSPLSLKQEEESAEGGELPPSPSTESLPSVEPGE</sequence>
<keyword evidence="3" id="KW-1185">Reference proteome</keyword>
<name>A0A6P7RC91_MUSCR</name>
<dbReference type="CDD" id="cd07765">
    <property type="entry name" value="KRAB_A-box"/>
    <property type="match status" value="1"/>
</dbReference>
<feature type="compositionally biased region" description="Low complexity" evidence="1">
    <location>
        <begin position="152"/>
        <end position="168"/>
    </location>
</feature>
<dbReference type="AlphaFoldDB" id="A0A6P7RC91"/>
<dbReference type="PROSITE" id="PS50805">
    <property type="entry name" value="KRAB"/>
    <property type="match status" value="1"/>
</dbReference>
<feature type="compositionally biased region" description="Low complexity" evidence="1">
    <location>
        <begin position="211"/>
        <end position="230"/>
    </location>
</feature>
<accession>A0A6P7RC91</accession>
<gene>
    <name evidence="4" type="primary">LOC110295595</name>
</gene>
<feature type="domain" description="KRAB" evidence="2">
    <location>
        <begin position="28"/>
        <end position="143"/>
    </location>
</feature>
<dbReference type="InterPro" id="IPR050169">
    <property type="entry name" value="Krueppel_C2H2_ZnF"/>
</dbReference>
<organism evidence="3 4">
    <name type="scientific">Mus caroli</name>
    <name type="common">Ryukyu mouse</name>
    <name type="synonym">Ricefield mouse</name>
    <dbReference type="NCBI Taxonomy" id="10089"/>
    <lineage>
        <taxon>Eukaryota</taxon>
        <taxon>Metazoa</taxon>
        <taxon>Chordata</taxon>
        <taxon>Craniata</taxon>
        <taxon>Vertebrata</taxon>
        <taxon>Euteleostomi</taxon>
        <taxon>Mammalia</taxon>
        <taxon>Eutheria</taxon>
        <taxon>Euarchontoglires</taxon>
        <taxon>Glires</taxon>
        <taxon>Rodentia</taxon>
        <taxon>Myomorpha</taxon>
        <taxon>Muroidea</taxon>
        <taxon>Muridae</taxon>
        <taxon>Murinae</taxon>
        <taxon>Mus</taxon>
        <taxon>Mus</taxon>
    </lineage>
</organism>